<dbReference type="Pfam" id="PF06283">
    <property type="entry name" value="ThuA"/>
    <property type="match status" value="1"/>
</dbReference>
<dbReference type="Proteomes" id="UP000517694">
    <property type="component" value="Unassembled WGS sequence"/>
</dbReference>
<dbReference type="OrthoDB" id="9816308at2"/>
<dbReference type="InterPro" id="IPR029010">
    <property type="entry name" value="ThuA-like"/>
</dbReference>
<dbReference type="Gene3D" id="3.40.50.880">
    <property type="match status" value="1"/>
</dbReference>
<protein>
    <submittedName>
        <fullName evidence="3">ThuA domain-containing protein</fullName>
    </submittedName>
</protein>
<evidence type="ECO:0000256" key="1">
    <source>
        <dbReference type="SAM" id="SignalP"/>
    </source>
</evidence>
<evidence type="ECO:0000313" key="3">
    <source>
        <dbReference type="EMBL" id="MBC2865373.1"/>
    </source>
</evidence>
<dbReference type="PANTHER" id="PTHR40469:SF2">
    <property type="entry name" value="GALACTOSE-BINDING DOMAIN-LIKE SUPERFAMILY PROTEIN"/>
    <property type="match status" value="1"/>
</dbReference>
<dbReference type="AlphaFoldDB" id="A0A7X1LPY0"/>
<reference evidence="3 4" key="1">
    <citation type="submission" date="2020-08" db="EMBL/GenBank/DDBJ databases">
        <title>Whole-Genome Sequence of French Clinical Streptomyces mexicanus Strain Q0842.</title>
        <authorList>
            <person name="Boxberger M."/>
            <person name="La Scola B."/>
        </authorList>
    </citation>
    <scope>NUCLEOTIDE SEQUENCE [LARGE SCALE GENOMIC DNA]</scope>
    <source>
        <strain evidence="3 4">Marseille-Q0842</strain>
    </source>
</reference>
<keyword evidence="1" id="KW-0732">Signal</keyword>
<organism evidence="3 4">
    <name type="scientific">Streptomyces mexicanus</name>
    <dbReference type="NCBI Taxonomy" id="178566"/>
    <lineage>
        <taxon>Bacteria</taxon>
        <taxon>Bacillati</taxon>
        <taxon>Actinomycetota</taxon>
        <taxon>Actinomycetes</taxon>
        <taxon>Kitasatosporales</taxon>
        <taxon>Streptomycetaceae</taxon>
        <taxon>Streptomyces</taxon>
    </lineage>
</organism>
<dbReference type="EMBL" id="JACMHY010000003">
    <property type="protein sequence ID" value="MBC2865373.1"/>
    <property type="molecule type" value="Genomic_DNA"/>
</dbReference>
<comment type="caution">
    <text evidence="3">The sequence shown here is derived from an EMBL/GenBank/DDBJ whole genome shotgun (WGS) entry which is preliminary data.</text>
</comment>
<feature type="domain" description="ThuA-like" evidence="2">
    <location>
        <begin position="35"/>
        <end position="250"/>
    </location>
</feature>
<dbReference type="SUPFAM" id="SSF52317">
    <property type="entry name" value="Class I glutamine amidotransferase-like"/>
    <property type="match status" value="1"/>
</dbReference>
<dbReference type="RefSeq" id="WP_159671813.1">
    <property type="nucleotide sequence ID" value="NZ_JACMHY010000003.1"/>
</dbReference>
<accession>A0A7X1LPY0</accession>
<dbReference type="PANTHER" id="PTHR40469">
    <property type="entry name" value="SECRETED GLYCOSYL HYDROLASE"/>
    <property type="match status" value="1"/>
</dbReference>
<keyword evidence="4" id="KW-1185">Reference proteome</keyword>
<proteinExistence type="predicted"/>
<dbReference type="InterPro" id="IPR029062">
    <property type="entry name" value="Class_I_gatase-like"/>
</dbReference>
<feature type="signal peptide" evidence="1">
    <location>
        <begin position="1"/>
        <end position="29"/>
    </location>
</feature>
<gene>
    <name evidence="3" type="ORF">H1R13_10270</name>
</gene>
<name>A0A7X1LPY0_9ACTN</name>
<evidence type="ECO:0000259" key="2">
    <source>
        <dbReference type="Pfam" id="PF06283"/>
    </source>
</evidence>
<evidence type="ECO:0000313" key="4">
    <source>
        <dbReference type="Proteomes" id="UP000517694"/>
    </source>
</evidence>
<feature type="chain" id="PRO_5031374659" evidence="1">
    <location>
        <begin position="30"/>
        <end position="266"/>
    </location>
</feature>
<sequence length="266" mass="28756">MSRRRIAALLSAAAVALPLAAAGATTAHAAEPAFRVLVFSKTTGFRHDSIPDGVAAIQKLGQEHGFAVDATEDATRFNDADLAKYRTVVFVSTTGDPLDQQSEKDAFQRYIEHGGGYVGIHAAADSGYTWAWYGGLVGAYFNDHPSIQQATVNVVGQGTAATRGLPNRWIRTDEWYNYRSNPRSDVRVLATLDERTYNPVGYNGGSMGEDHPIAWCHPYDGGRSFYTGMGHTKESYSDPLFLSHILGGIRMTAGAATFNCDPDGTD</sequence>